<proteinExistence type="predicted"/>
<dbReference type="STRING" id="177199.A0A420YLD7"/>
<dbReference type="SUPFAM" id="SSF53335">
    <property type="entry name" value="S-adenosyl-L-methionine-dependent methyltransferases"/>
    <property type="match status" value="1"/>
</dbReference>
<keyword evidence="1" id="KW-0472">Membrane</keyword>
<dbReference type="OrthoDB" id="416496at2759"/>
<dbReference type="PANTHER" id="PTHR42912:SF83">
    <property type="entry name" value="METHYLTRANSFERASE TYPE 11 DOMAIN-CONTAINING PROTEIN"/>
    <property type="match status" value="1"/>
</dbReference>
<dbReference type="InterPro" id="IPR029063">
    <property type="entry name" value="SAM-dependent_MTases_sf"/>
</dbReference>
<keyword evidence="1" id="KW-0812">Transmembrane</keyword>
<keyword evidence="1" id="KW-1133">Transmembrane helix</keyword>
<dbReference type="Pfam" id="PF13489">
    <property type="entry name" value="Methyltransf_23"/>
    <property type="match status" value="1"/>
</dbReference>
<evidence type="ECO:0000256" key="1">
    <source>
        <dbReference type="SAM" id="Phobius"/>
    </source>
</evidence>
<dbReference type="InterPro" id="IPR050508">
    <property type="entry name" value="Methyltransf_Superfamily"/>
</dbReference>
<sequence>MGTRTVATRLARKTANLYKPLPSKAAPSKPISNKERATIDSIFQQRRIPFIGAGIMALCFGVYFSLVFSSFFTNPCPSCGNQLHDPSVDSCPTGRPPALDYAVQDDKIKRQTAEAFDRGLDVPELLMGYGGLREAIAKTAKGRVLEIAVGTGRNLGFYDWTEVVDGLGVDGKDEVTAVKEREKRTKERVRMAVRIRGKKEVEKFDVEKAKLPGQLEGEMLSYTGVDISADMMGVARTRLRDTVPGLKKLMRKIRVEPMPERGAVVDVLNGRVRLCIADAEEPLPPSVPVPGTPADGKYDTIVQSFGLCSVSDPVKLVANMASMVEPGTGRILLLEHGKGWSFINGLLDGYADDHFAKYGCWWNRDIEGIVREAAEKVPGLEVMEVERPLWLQFGTTLMIKLRVNPEAAKKCE</sequence>
<accession>A0A420YLD7</accession>
<dbReference type="Proteomes" id="UP000275385">
    <property type="component" value="Unassembled WGS sequence"/>
</dbReference>
<dbReference type="Gene3D" id="3.40.50.150">
    <property type="entry name" value="Vaccinia Virus protein VP39"/>
    <property type="match status" value="1"/>
</dbReference>
<dbReference type="AlphaFoldDB" id="A0A420YLD7"/>
<feature type="transmembrane region" description="Helical" evidence="1">
    <location>
        <begin position="50"/>
        <end position="72"/>
    </location>
</feature>
<dbReference type="PANTHER" id="PTHR42912">
    <property type="entry name" value="METHYLTRANSFERASE"/>
    <property type="match status" value="1"/>
</dbReference>
<protein>
    <submittedName>
        <fullName evidence="2">Uncharacterized protein</fullName>
    </submittedName>
</protein>
<dbReference type="EMBL" id="QVQW01000004">
    <property type="protein sequence ID" value="RKU48645.1"/>
    <property type="molecule type" value="Genomic_DNA"/>
</dbReference>
<gene>
    <name evidence="2" type="ORF">DL546_009218</name>
</gene>
<reference evidence="2 3" key="1">
    <citation type="submission" date="2018-08" db="EMBL/GenBank/DDBJ databases">
        <title>Draft genome of the lignicolous fungus Coniochaeta pulveracea.</title>
        <authorList>
            <person name="Borstlap C.J."/>
            <person name="De Witt R.N."/>
            <person name="Botha A."/>
            <person name="Volschenk H."/>
        </authorList>
    </citation>
    <scope>NUCLEOTIDE SEQUENCE [LARGE SCALE GENOMIC DNA]</scope>
    <source>
        <strain evidence="2 3">CAB683</strain>
    </source>
</reference>
<dbReference type="GO" id="GO:0008168">
    <property type="term" value="F:methyltransferase activity"/>
    <property type="evidence" value="ECO:0007669"/>
    <property type="project" value="TreeGrafter"/>
</dbReference>
<comment type="caution">
    <text evidence="2">The sequence shown here is derived from an EMBL/GenBank/DDBJ whole genome shotgun (WGS) entry which is preliminary data.</text>
</comment>
<name>A0A420YLD7_9PEZI</name>
<organism evidence="2 3">
    <name type="scientific">Coniochaeta pulveracea</name>
    <dbReference type="NCBI Taxonomy" id="177199"/>
    <lineage>
        <taxon>Eukaryota</taxon>
        <taxon>Fungi</taxon>
        <taxon>Dikarya</taxon>
        <taxon>Ascomycota</taxon>
        <taxon>Pezizomycotina</taxon>
        <taxon>Sordariomycetes</taxon>
        <taxon>Sordariomycetidae</taxon>
        <taxon>Coniochaetales</taxon>
        <taxon>Coniochaetaceae</taxon>
        <taxon>Coniochaeta</taxon>
    </lineage>
</organism>
<keyword evidence="3" id="KW-1185">Reference proteome</keyword>
<evidence type="ECO:0000313" key="2">
    <source>
        <dbReference type="EMBL" id="RKU48645.1"/>
    </source>
</evidence>
<evidence type="ECO:0000313" key="3">
    <source>
        <dbReference type="Proteomes" id="UP000275385"/>
    </source>
</evidence>